<sequence length="346" mass="38676">MNLPDYASAPMISQIAEMLDDGLIIADNNGMILSVNDAAVRLLGQNLVGKYIVDVVTHDDITRIFAHVAEGRIVQEVVYQPTDMVSTEFALRIKPLDDNMVALLFLDMTLQRNLENVRRDFVANVSHELRSPLTSLSGFIETMINGDVTDDAMKLRFLKIMDEESKRMTRLIDDLLSLSRVEVYEHIIPENEVSLLATINAVRDTLVGKAEARNMQIIVRDNRLDKAKPARILGSYDELTEVFVNLVENAVKYGFEGSHIVIELTEPMPGQLQIDVINQGEGIAKQHLSRITERFYRVDKARSRQIGGTGLGLAIVKHILNRHRGSMDVASVPGESTIFTVTLPLI</sequence>
<protein>
    <recommendedName>
        <fullName evidence="3">histidine kinase</fullName>
        <ecNumber evidence="3">2.7.13.3</ecNumber>
    </recommendedName>
</protein>
<evidence type="ECO:0000313" key="15">
    <source>
        <dbReference type="Proteomes" id="UP000007460"/>
    </source>
</evidence>
<reference evidence="14 15" key="1">
    <citation type="journal article" date="2010" name="J. Bacteriol.">
        <title>Complete genome sequence of "Candidatus Puniceispirillum marinum" IMCC1322, a representative of the SAR116 clade in the Alphaproteobacteria.</title>
        <authorList>
            <person name="Oh H.M."/>
            <person name="Kwon K.K."/>
            <person name="Kang I."/>
            <person name="Kang S.G."/>
            <person name="Lee J.H."/>
            <person name="Kim S.J."/>
            <person name="Cho J.C."/>
        </authorList>
    </citation>
    <scope>NUCLEOTIDE SEQUENCE [LARGE SCALE GENOMIC DNA]</scope>
    <source>
        <strain evidence="14 15">IMCC1322</strain>
    </source>
</reference>
<dbReference type="FunFam" id="1.10.287.130:FF:000008">
    <property type="entry name" value="Two-component sensor histidine kinase"/>
    <property type="match status" value="1"/>
</dbReference>
<keyword evidence="8 14" id="KW-0418">Kinase</keyword>
<dbReference type="SUPFAM" id="SSF47384">
    <property type="entry name" value="Homodimeric domain of signal transducing histidine kinase"/>
    <property type="match status" value="1"/>
</dbReference>
<dbReference type="InterPro" id="IPR035965">
    <property type="entry name" value="PAS-like_dom_sf"/>
</dbReference>
<dbReference type="eggNOG" id="COG5002">
    <property type="taxonomic scope" value="Bacteria"/>
</dbReference>
<dbReference type="GO" id="GO:0000155">
    <property type="term" value="F:phosphorelay sensor kinase activity"/>
    <property type="evidence" value="ECO:0007669"/>
    <property type="project" value="InterPro"/>
</dbReference>
<dbReference type="Proteomes" id="UP000007460">
    <property type="component" value="Chromosome"/>
</dbReference>
<dbReference type="HOGENOM" id="CLU_000445_89_2_5"/>
<evidence type="ECO:0000256" key="4">
    <source>
        <dbReference type="ARBA" id="ARBA00022475"/>
    </source>
</evidence>
<gene>
    <name evidence="14" type="ordered locus">SAR116_1207</name>
</gene>
<keyword evidence="7" id="KW-0547">Nucleotide-binding</keyword>
<keyword evidence="15" id="KW-1185">Reference proteome</keyword>
<dbReference type="InterPro" id="IPR036097">
    <property type="entry name" value="HisK_dim/P_sf"/>
</dbReference>
<dbReference type="FunFam" id="3.30.565.10:FF:000006">
    <property type="entry name" value="Sensor histidine kinase WalK"/>
    <property type="match status" value="1"/>
</dbReference>
<dbReference type="Gene3D" id="3.30.450.20">
    <property type="entry name" value="PAS domain"/>
    <property type="match status" value="1"/>
</dbReference>
<evidence type="ECO:0000256" key="9">
    <source>
        <dbReference type="ARBA" id="ARBA00022840"/>
    </source>
</evidence>
<dbReference type="CDD" id="cd00130">
    <property type="entry name" value="PAS"/>
    <property type="match status" value="1"/>
</dbReference>
<dbReference type="CDD" id="cd00082">
    <property type="entry name" value="HisKA"/>
    <property type="match status" value="1"/>
</dbReference>
<evidence type="ECO:0000256" key="2">
    <source>
        <dbReference type="ARBA" id="ARBA00004236"/>
    </source>
</evidence>
<keyword evidence="11" id="KW-0472">Membrane</keyword>
<evidence type="ECO:0000256" key="7">
    <source>
        <dbReference type="ARBA" id="ARBA00022741"/>
    </source>
</evidence>
<dbReference type="PANTHER" id="PTHR45453">
    <property type="entry name" value="PHOSPHATE REGULON SENSOR PROTEIN PHOR"/>
    <property type="match status" value="1"/>
</dbReference>
<proteinExistence type="predicted"/>
<dbReference type="Gene3D" id="1.10.287.130">
    <property type="match status" value="1"/>
</dbReference>
<dbReference type="PROSITE" id="PS50112">
    <property type="entry name" value="PAS"/>
    <property type="match status" value="1"/>
</dbReference>
<feature type="domain" description="PAS" evidence="13">
    <location>
        <begin position="8"/>
        <end position="44"/>
    </location>
</feature>
<keyword evidence="4" id="KW-1003">Cell membrane</keyword>
<name>D5BT53_PUNMI</name>
<dbReference type="GO" id="GO:0016036">
    <property type="term" value="P:cellular response to phosphate starvation"/>
    <property type="evidence" value="ECO:0007669"/>
    <property type="project" value="TreeGrafter"/>
</dbReference>
<evidence type="ECO:0000256" key="5">
    <source>
        <dbReference type="ARBA" id="ARBA00022553"/>
    </source>
</evidence>
<dbReference type="InterPro" id="IPR000014">
    <property type="entry name" value="PAS"/>
</dbReference>
<comment type="catalytic activity">
    <reaction evidence="1">
        <text>ATP + protein L-histidine = ADP + protein N-phospho-L-histidine.</text>
        <dbReference type="EC" id="2.7.13.3"/>
    </reaction>
</comment>
<dbReference type="SMART" id="SM00387">
    <property type="entry name" value="HATPase_c"/>
    <property type="match status" value="1"/>
</dbReference>
<dbReference type="PRINTS" id="PR00344">
    <property type="entry name" value="BCTRLSENSOR"/>
</dbReference>
<evidence type="ECO:0000256" key="6">
    <source>
        <dbReference type="ARBA" id="ARBA00022679"/>
    </source>
</evidence>
<keyword evidence="5" id="KW-0597">Phosphoprotein</keyword>
<dbReference type="InterPro" id="IPR003594">
    <property type="entry name" value="HATPase_dom"/>
</dbReference>
<dbReference type="RefSeq" id="WP_013046079.1">
    <property type="nucleotide sequence ID" value="NC_014010.1"/>
</dbReference>
<keyword evidence="9" id="KW-0067">ATP-binding</keyword>
<dbReference type="SUPFAM" id="SSF55785">
    <property type="entry name" value="PYP-like sensor domain (PAS domain)"/>
    <property type="match status" value="1"/>
</dbReference>
<dbReference type="SMART" id="SM00091">
    <property type="entry name" value="PAS"/>
    <property type="match status" value="1"/>
</dbReference>
<evidence type="ECO:0000256" key="10">
    <source>
        <dbReference type="ARBA" id="ARBA00023012"/>
    </source>
</evidence>
<dbReference type="Gene3D" id="3.30.565.10">
    <property type="entry name" value="Histidine kinase-like ATPase, C-terminal domain"/>
    <property type="match status" value="1"/>
</dbReference>
<keyword evidence="6 14" id="KW-0808">Transferase</keyword>
<dbReference type="InterPro" id="IPR050351">
    <property type="entry name" value="BphY/WalK/GraS-like"/>
</dbReference>
<dbReference type="Pfam" id="PF00512">
    <property type="entry name" value="HisKA"/>
    <property type="match status" value="1"/>
</dbReference>
<dbReference type="Pfam" id="PF02518">
    <property type="entry name" value="HATPase_c"/>
    <property type="match status" value="1"/>
</dbReference>
<dbReference type="AlphaFoldDB" id="D5BT53"/>
<evidence type="ECO:0000256" key="1">
    <source>
        <dbReference type="ARBA" id="ARBA00000085"/>
    </source>
</evidence>
<dbReference type="STRING" id="488538.SAR116_1207"/>
<dbReference type="InterPro" id="IPR005467">
    <property type="entry name" value="His_kinase_dom"/>
</dbReference>
<dbReference type="GO" id="GO:0004721">
    <property type="term" value="F:phosphoprotein phosphatase activity"/>
    <property type="evidence" value="ECO:0007669"/>
    <property type="project" value="TreeGrafter"/>
</dbReference>
<evidence type="ECO:0000259" key="12">
    <source>
        <dbReference type="PROSITE" id="PS50109"/>
    </source>
</evidence>
<dbReference type="EC" id="2.7.13.3" evidence="3"/>
<dbReference type="EMBL" id="CP001751">
    <property type="protein sequence ID" value="ADE39450.1"/>
    <property type="molecule type" value="Genomic_DNA"/>
</dbReference>
<keyword evidence="10" id="KW-0902">Two-component regulatory system</keyword>
<evidence type="ECO:0000256" key="11">
    <source>
        <dbReference type="ARBA" id="ARBA00023136"/>
    </source>
</evidence>
<dbReference type="Pfam" id="PF13188">
    <property type="entry name" value="PAS_8"/>
    <property type="match status" value="1"/>
</dbReference>
<evidence type="ECO:0000256" key="3">
    <source>
        <dbReference type="ARBA" id="ARBA00012438"/>
    </source>
</evidence>
<dbReference type="SMART" id="SM00388">
    <property type="entry name" value="HisKA"/>
    <property type="match status" value="1"/>
</dbReference>
<dbReference type="GO" id="GO:0005886">
    <property type="term" value="C:plasma membrane"/>
    <property type="evidence" value="ECO:0007669"/>
    <property type="project" value="UniProtKB-SubCell"/>
</dbReference>
<evidence type="ECO:0000256" key="8">
    <source>
        <dbReference type="ARBA" id="ARBA00022777"/>
    </source>
</evidence>
<dbReference type="KEGG" id="apb:SAR116_1207"/>
<dbReference type="GO" id="GO:0005524">
    <property type="term" value="F:ATP binding"/>
    <property type="evidence" value="ECO:0007669"/>
    <property type="project" value="UniProtKB-KW"/>
</dbReference>
<organism evidence="14 15">
    <name type="scientific">Puniceispirillum marinum (strain IMCC1322)</name>
    <dbReference type="NCBI Taxonomy" id="488538"/>
    <lineage>
        <taxon>Bacteria</taxon>
        <taxon>Pseudomonadati</taxon>
        <taxon>Pseudomonadota</taxon>
        <taxon>Alphaproteobacteria</taxon>
        <taxon>Candidatus Puniceispirillales</taxon>
        <taxon>Candidatus Puniceispirillaceae</taxon>
        <taxon>Candidatus Puniceispirillum</taxon>
    </lineage>
</organism>
<feature type="domain" description="Histidine kinase" evidence="12">
    <location>
        <begin position="124"/>
        <end position="346"/>
    </location>
</feature>
<dbReference type="InterPro" id="IPR003661">
    <property type="entry name" value="HisK_dim/P_dom"/>
</dbReference>
<evidence type="ECO:0000259" key="13">
    <source>
        <dbReference type="PROSITE" id="PS50112"/>
    </source>
</evidence>
<comment type="subcellular location">
    <subcellularLocation>
        <location evidence="2">Cell membrane</location>
    </subcellularLocation>
</comment>
<dbReference type="PANTHER" id="PTHR45453:SF1">
    <property type="entry name" value="PHOSPHATE REGULON SENSOR PROTEIN PHOR"/>
    <property type="match status" value="1"/>
</dbReference>
<dbReference type="InterPro" id="IPR004358">
    <property type="entry name" value="Sig_transdc_His_kin-like_C"/>
</dbReference>
<evidence type="ECO:0000313" key="14">
    <source>
        <dbReference type="EMBL" id="ADE39450.1"/>
    </source>
</evidence>
<accession>D5BT53</accession>
<dbReference type="InterPro" id="IPR036890">
    <property type="entry name" value="HATPase_C_sf"/>
</dbReference>
<dbReference type="SUPFAM" id="SSF55874">
    <property type="entry name" value="ATPase domain of HSP90 chaperone/DNA topoisomerase II/histidine kinase"/>
    <property type="match status" value="1"/>
</dbReference>
<dbReference type="PROSITE" id="PS50109">
    <property type="entry name" value="HIS_KIN"/>
    <property type="match status" value="1"/>
</dbReference>